<organism evidence="1 2">
    <name type="scientific">Nocardioides aquiterrae</name>
    <dbReference type="NCBI Taxonomy" id="203799"/>
    <lineage>
        <taxon>Bacteria</taxon>
        <taxon>Bacillati</taxon>
        <taxon>Actinomycetota</taxon>
        <taxon>Actinomycetes</taxon>
        <taxon>Propionibacteriales</taxon>
        <taxon>Nocardioidaceae</taxon>
        <taxon>Nocardioides</taxon>
    </lineage>
</organism>
<dbReference type="Proteomes" id="UP001499979">
    <property type="component" value="Unassembled WGS sequence"/>
</dbReference>
<accession>A0ABN1UK87</accession>
<dbReference type="RefSeq" id="WP_343909046.1">
    <property type="nucleotide sequence ID" value="NZ_BAAAJE010000020.1"/>
</dbReference>
<name>A0ABN1UK87_9ACTN</name>
<dbReference type="EMBL" id="BAAAJE010000020">
    <property type="protein sequence ID" value="GAA1154919.1"/>
    <property type="molecule type" value="Genomic_DNA"/>
</dbReference>
<comment type="caution">
    <text evidence="1">The sequence shown here is derived from an EMBL/GenBank/DDBJ whole genome shotgun (WGS) entry which is preliminary data.</text>
</comment>
<evidence type="ECO:0000313" key="1">
    <source>
        <dbReference type="EMBL" id="GAA1154919.1"/>
    </source>
</evidence>
<sequence length="211" mass="23164">MSNLKHRETADRIQREYNEKVAALRADRDLSDEGRSRQLAELFDKTQRKLDELAEAERSELSSRYAALESKLYNTPRAGADAGSHAISMRDAADRAAQLASPEEAARLMASAESMGDSVLARAILRRVVEQPAGPSRHANDAWEAIAADYVDRHGEVRSIVEELGEIERLSKPQMFSPFKAHRPDGVTHQMVSAAAGTKPTAELSDALRGA</sequence>
<proteinExistence type="predicted"/>
<protein>
    <recommendedName>
        <fullName evidence="3">DUF222 domain-containing protein</fullName>
    </recommendedName>
</protein>
<keyword evidence="2" id="KW-1185">Reference proteome</keyword>
<reference evidence="1 2" key="1">
    <citation type="journal article" date="2019" name="Int. J. Syst. Evol. Microbiol.">
        <title>The Global Catalogue of Microorganisms (GCM) 10K type strain sequencing project: providing services to taxonomists for standard genome sequencing and annotation.</title>
        <authorList>
            <consortium name="The Broad Institute Genomics Platform"/>
            <consortium name="The Broad Institute Genome Sequencing Center for Infectious Disease"/>
            <person name="Wu L."/>
            <person name="Ma J."/>
        </authorList>
    </citation>
    <scope>NUCLEOTIDE SEQUENCE [LARGE SCALE GENOMIC DNA]</scope>
    <source>
        <strain evidence="1 2">JCM 11813</strain>
    </source>
</reference>
<evidence type="ECO:0008006" key="3">
    <source>
        <dbReference type="Google" id="ProtNLM"/>
    </source>
</evidence>
<gene>
    <name evidence="1" type="ORF">GCM10009606_36410</name>
</gene>
<evidence type="ECO:0000313" key="2">
    <source>
        <dbReference type="Proteomes" id="UP001499979"/>
    </source>
</evidence>